<reference evidence="2 3" key="1">
    <citation type="journal article" date="2010" name="Stand. Genomic Sci.">
        <title>Complete genome sequence of Coraliomargarita akajimensis type strain (04OKA010-24).</title>
        <authorList>
            <person name="Mavromatis K."/>
            <person name="Abt B."/>
            <person name="Brambilla E."/>
            <person name="Lapidus A."/>
            <person name="Copeland A."/>
            <person name="Deshpande S."/>
            <person name="Nolan M."/>
            <person name="Lucas S."/>
            <person name="Tice H."/>
            <person name="Cheng J.F."/>
            <person name="Han C."/>
            <person name="Detter J.C."/>
            <person name="Woyke T."/>
            <person name="Goodwin L."/>
            <person name="Pitluck S."/>
            <person name="Held B."/>
            <person name="Brettin T."/>
            <person name="Tapia R."/>
            <person name="Ivanova N."/>
            <person name="Mikhailova N."/>
            <person name="Pati A."/>
            <person name="Liolios K."/>
            <person name="Chen A."/>
            <person name="Palaniappan K."/>
            <person name="Land M."/>
            <person name="Hauser L."/>
            <person name="Chang Y.J."/>
            <person name="Jeffries C.D."/>
            <person name="Rohde M."/>
            <person name="Goker M."/>
            <person name="Bristow J."/>
            <person name="Eisen J.A."/>
            <person name="Markowitz V."/>
            <person name="Hugenholtz P."/>
            <person name="Klenk H.P."/>
            <person name="Kyrpides N.C."/>
        </authorList>
    </citation>
    <scope>NUCLEOTIDE SEQUENCE [LARGE SCALE GENOMIC DNA]</scope>
    <source>
        <strain evidence="3">DSM 45221 / IAM 15411 / JCM 23193 / KCTC 12865</strain>
    </source>
</reference>
<dbReference type="RefSeq" id="WP_013042651.1">
    <property type="nucleotide sequence ID" value="NC_014008.1"/>
</dbReference>
<dbReference type="Gene3D" id="3.40.50.150">
    <property type="entry name" value="Vaccinia Virus protein VP39"/>
    <property type="match status" value="1"/>
</dbReference>
<dbReference type="AlphaFoldDB" id="D5EQT4"/>
<dbReference type="eggNOG" id="COG2226">
    <property type="taxonomic scope" value="Bacteria"/>
</dbReference>
<dbReference type="InterPro" id="IPR029063">
    <property type="entry name" value="SAM-dependent_MTases_sf"/>
</dbReference>
<dbReference type="InterPro" id="IPR041698">
    <property type="entry name" value="Methyltransf_25"/>
</dbReference>
<keyword evidence="2" id="KW-0489">Methyltransferase</keyword>
<dbReference type="SUPFAM" id="SSF53335">
    <property type="entry name" value="S-adenosyl-L-methionine-dependent methyltransferases"/>
    <property type="match status" value="1"/>
</dbReference>
<dbReference type="CDD" id="cd02440">
    <property type="entry name" value="AdoMet_MTases"/>
    <property type="match status" value="1"/>
</dbReference>
<proteinExistence type="predicted"/>
<dbReference type="STRING" id="583355.Caka_0905"/>
<dbReference type="GO" id="GO:0032259">
    <property type="term" value="P:methylation"/>
    <property type="evidence" value="ECO:0007669"/>
    <property type="project" value="UniProtKB-KW"/>
</dbReference>
<organism evidence="2 3">
    <name type="scientific">Coraliomargarita akajimensis (strain DSM 45221 / IAM 15411 / JCM 23193 / KCTC 12865 / 04OKA010-24)</name>
    <dbReference type="NCBI Taxonomy" id="583355"/>
    <lineage>
        <taxon>Bacteria</taxon>
        <taxon>Pseudomonadati</taxon>
        <taxon>Verrucomicrobiota</taxon>
        <taxon>Opitutia</taxon>
        <taxon>Puniceicoccales</taxon>
        <taxon>Coraliomargaritaceae</taxon>
        <taxon>Coraliomargarita</taxon>
    </lineage>
</organism>
<name>D5EQT4_CORAD</name>
<feature type="domain" description="Methyltransferase" evidence="1">
    <location>
        <begin position="47"/>
        <end position="143"/>
    </location>
</feature>
<protein>
    <submittedName>
        <fullName evidence="2">Methyltransferase type 11</fullName>
    </submittedName>
</protein>
<accession>D5EQT4</accession>
<dbReference type="Proteomes" id="UP000000925">
    <property type="component" value="Chromosome"/>
</dbReference>
<sequence length="244" mass="28150">MERETVLSYFESEAVVDHYADATARLGLWLSEERLFQKLFRRNQSLLELGCGTGRIAFGLHELGYQHVMATDYSKAMIRRARHMAEVLEYPVHLRVEDATALSFDDAAFDGAIFGFNGLMQIPKQAQRLQALREIHRVLKRGGWFVFTSHDRASARYQQFWSEEAGRWQADQQSKDLDDFGDRAEATDLGQHFMHVPSVEEMTEQLEGAGFRIEAHAMRSQLANEPQAVREFSDDCRFWIVEKV</sequence>
<evidence type="ECO:0000313" key="3">
    <source>
        <dbReference type="Proteomes" id="UP000000925"/>
    </source>
</evidence>
<keyword evidence="2" id="KW-0808">Transferase</keyword>
<gene>
    <name evidence="2" type="ordered locus">Caka_0905</name>
</gene>
<dbReference type="EMBL" id="CP001998">
    <property type="protein sequence ID" value="ADE53927.1"/>
    <property type="molecule type" value="Genomic_DNA"/>
</dbReference>
<evidence type="ECO:0000259" key="1">
    <source>
        <dbReference type="Pfam" id="PF13649"/>
    </source>
</evidence>
<dbReference type="Pfam" id="PF13649">
    <property type="entry name" value="Methyltransf_25"/>
    <property type="match status" value="1"/>
</dbReference>
<dbReference type="PANTHER" id="PTHR42912">
    <property type="entry name" value="METHYLTRANSFERASE"/>
    <property type="match status" value="1"/>
</dbReference>
<dbReference type="OrthoDB" id="9804312at2"/>
<keyword evidence="3" id="KW-1185">Reference proteome</keyword>
<dbReference type="GO" id="GO:0008168">
    <property type="term" value="F:methyltransferase activity"/>
    <property type="evidence" value="ECO:0007669"/>
    <property type="project" value="UniProtKB-KW"/>
</dbReference>
<dbReference type="KEGG" id="caa:Caka_0905"/>
<dbReference type="InterPro" id="IPR050508">
    <property type="entry name" value="Methyltransf_Superfamily"/>
</dbReference>
<evidence type="ECO:0000313" key="2">
    <source>
        <dbReference type="EMBL" id="ADE53927.1"/>
    </source>
</evidence>
<dbReference type="HOGENOM" id="CLU_076868_0_0_0"/>